<feature type="compositionally biased region" description="Low complexity" evidence="2">
    <location>
        <begin position="18"/>
        <end position="34"/>
    </location>
</feature>
<accession>A0ABP6SJG4</accession>
<feature type="region of interest" description="Disordered" evidence="2">
    <location>
        <begin position="434"/>
        <end position="509"/>
    </location>
</feature>
<dbReference type="SUPFAM" id="SSF103378">
    <property type="entry name" value="2-methylcitrate dehydratase PrpD"/>
    <property type="match status" value="1"/>
</dbReference>
<dbReference type="PANTHER" id="PTHR16943:SF8">
    <property type="entry name" value="2-METHYLCITRATE DEHYDRATASE"/>
    <property type="match status" value="1"/>
</dbReference>
<dbReference type="Pfam" id="PF03972">
    <property type="entry name" value="MmgE_PrpD_N"/>
    <property type="match status" value="1"/>
</dbReference>
<feature type="domain" description="MmgE/PrpD N-terminal" evidence="3">
    <location>
        <begin position="44"/>
        <end position="263"/>
    </location>
</feature>
<sequence length="562" mass="59741">MGRTARRGGRRMTVENTARPAAPAAGPATAAPHGPGAPEPPLATLARWAAALRPEDIPERTLALAASQLLSQLASIRAGAEQPLGRLLVKGFGPPFQDDPRASARVLAGLGSWLNLDDTAYAGHLSNSTVAVPLAYAHHRRLDGTALLTSIIAANECAARITAAATLGPLRGHSALHTHLVGATAGRLHCEGAGAKQWTDALGLALAMPPWPLLRAFLASDARLFNAFAPVSTAMDACDAAAAGFQGPADLLEHPDGFLARFATVPLPSAVTDGLGERWHTDTLSFKMHPGGPGVDAAIDCALDLHRALTPRRPDDIADIVVETSLYTLAAQRTAERYVHGPGAPLGALVLHTPYTVATAFLTGGLSVGDFTPPRRDEQARWQAARLVRLVHDPAMTRALFTSEAPFGEAVRRAGPDAEAWLRSLGGPEAVALAADAERPGARGRLRPRPQTHRGPCHRPAHRRPHRDPRTHDPARRGRPPHPPAPRRSGATEVHRPRRPTPCGRARHAGRRHVLRRIVCLDRGGTALTAATRPDVSPVLTHAVRRPIGKRFGPCLDTPFRT</sequence>
<feature type="region of interest" description="Disordered" evidence="2">
    <location>
        <begin position="1"/>
        <end position="41"/>
    </location>
</feature>
<dbReference type="Gene3D" id="1.10.4100.10">
    <property type="entry name" value="2-methylcitrate dehydratase PrpD"/>
    <property type="match status" value="1"/>
</dbReference>
<gene>
    <name evidence="5" type="ORF">GCM10020367_58140</name>
</gene>
<dbReference type="Proteomes" id="UP001499990">
    <property type="component" value="Unassembled WGS sequence"/>
</dbReference>
<dbReference type="InterPro" id="IPR045337">
    <property type="entry name" value="MmgE_PrpD_C"/>
</dbReference>
<feature type="compositionally biased region" description="Basic residues" evidence="2">
    <location>
        <begin position="1"/>
        <end position="10"/>
    </location>
</feature>
<dbReference type="PANTHER" id="PTHR16943">
    <property type="entry name" value="2-METHYLCITRATE DEHYDRATASE-RELATED"/>
    <property type="match status" value="1"/>
</dbReference>
<reference evidence="6" key="1">
    <citation type="journal article" date="2019" name="Int. J. Syst. Evol. Microbiol.">
        <title>The Global Catalogue of Microorganisms (GCM) 10K type strain sequencing project: providing services to taxonomists for standard genome sequencing and annotation.</title>
        <authorList>
            <consortium name="The Broad Institute Genomics Platform"/>
            <consortium name="The Broad Institute Genome Sequencing Center for Infectious Disease"/>
            <person name="Wu L."/>
            <person name="Ma J."/>
        </authorList>
    </citation>
    <scope>NUCLEOTIDE SEQUENCE [LARGE SCALE GENOMIC DNA]</scope>
    <source>
        <strain evidence="6">JCM 9651</strain>
    </source>
</reference>
<keyword evidence="6" id="KW-1185">Reference proteome</keyword>
<feature type="domain" description="MmgE/PrpD C-terminal" evidence="4">
    <location>
        <begin position="295"/>
        <end position="400"/>
    </location>
</feature>
<organism evidence="5 6">
    <name type="scientific">Streptomyces sannanensis</name>
    <dbReference type="NCBI Taxonomy" id="285536"/>
    <lineage>
        <taxon>Bacteria</taxon>
        <taxon>Bacillati</taxon>
        <taxon>Actinomycetota</taxon>
        <taxon>Actinomycetes</taxon>
        <taxon>Kitasatosporales</taxon>
        <taxon>Streptomycetaceae</taxon>
        <taxon>Streptomyces</taxon>
    </lineage>
</organism>
<name>A0ABP6SJG4_9ACTN</name>
<evidence type="ECO:0000313" key="5">
    <source>
        <dbReference type="EMBL" id="GAA3378482.1"/>
    </source>
</evidence>
<comment type="similarity">
    <text evidence="1">Belongs to the PrpD family.</text>
</comment>
<dbReference type="Pfam" id="PF19305">
    <property type="entry name" value="MmgE_PrpD_C"/>
    <property type="match status" value="1"/>
</dbReference>
<dbReference type="InterPro" id="IPR005656">
    <property type="entry name" value="MmgE_PrpD"/>
</dbReference>
<dbReference type="InterPro" id="IPR036148">
    <property type="entry name" value="MmgE/PrpD_sf"/>
</dbReference>
<evidence type="ECO:0000259" key="3">
    <source>
        <dbReference type="Pfam" id="PF03972"/>
    </source>
</evidence>
<evidence type="ECO:0000256" key="1">
    <source>
        <dbReference type="ARBA" id="ARBA00006174"/>
    </source>
</evidence>
<evidence type="ECO:0000313" key="6">
    <source>
        <dbReference type="Proteomes" id="UP001499990"/>
    </source>
</evidence>
<dbReference type="InterPro" id="IPR042183">
    <property type="entry name" value="MmgE/PrpD_sf_1"/>
</dbReference>
<comment type="caution">
    <text evidence="5">The sequence shown here is derived from an EMBL/GenBank/DDBJ whole genome shotgun (WGS) entry which is preliminary data.</text>
</comment>
<feature type="compositionally biased region" description="Basic residues" evidence="2">
    <location>
        <begin position="442"/>
        <end position="467"/>
    </location>
</feature>
<evidence type="ECO:0000259" key="4">
    <source>
        <dbReference type="Pfam" id="PF19305"/>
    </source>
</evidence>
<dbReference type="EMBL" id="BAAAYL010000001">
    <property type="protein sequence ID" value="GAA3378482.1"/>
    <property type="molecule type" value="Genomic_DNA"/>
</dbReference>
<evidence type="ECO:0008006" key="7">
    <source>
        <dbReference type="Google" id="ProtNLM"/>
    </source>
</evidence>
<protein>
    <recommendedName>
        <fullName evidence="7">MmgE/PrpD family protein</fullName>
    </recommendedName>
</protein>
<dbReference type="InterPro" id="IPR045336">
    <property type="entry name" value="MmgE_PrpD_N"/>
</dbReference>
<proteinExistence type="inferred from homology"/>
<evidence type="ECO:0000256" key="2">
    <source>
        <dbReference type="SAM" id="MobiDB-lite"/>
    </source>
</evidence>